<dbReference type="GO" id="GO:0005886">
    <property type="term" value="C:plasma membrane"/>
    <property type="evidence" value="ECO:0007669"/>
    <property type="project" value="UniProtKB-SubCell"/>
</dbReference>
<evidence type="ECO:0000256" key="3">
    <source>
        <dbReference type="ARBA" id="ARBA00022475"/>
    </source>
</evidence>
<dbReference type="EMBL" id="CP029347">
    <property type="protein sequence ID" value="AWL13092.1"/>
    <property type="molecule type" value="Genomic_DNA"/>
</dbReference>
<keyword evidence="4 7" id="KW-0812">Transmembrane</keyword>
<keyword evidence="5 7" id="KW-1133">Transmembrane helix</keyword>
<keyword evidence="6 7" id="KW-0472">Membrane</keyword>
<feature type="transmembrane region" description="Helical" evidence="7">
    <location>
        <begin position="251"/>
        <end position="270"/>
    </location>
</feature>
<feature type="transmembrane region" description="Helical" evidence="7">
    <location>
        <begin position="188"/>
        <end position="211"/>
    </location>
</feature>
<evidence type="ECO:0000256" key="1">
    <source>
        <dbReference type="ARBA" id="ARBA00004429"/>
    </source>
</evidence>
<evidence type="ECO:0000256" key="2">
    <source>
        <dbReference type="ARBA" id="ARBA00022448"/>
    </source>
</evidence>
<evidence type="ECO:0000313" key="8">
    <source>
        <dbReference type="EMBL" id="AWL13092.1"/>
    </source>
</evidence>
<evidence type="ECO:0000313" key="9">
    <source>
        <dbReference type="Proteomes" id="UP000245728"/>
    </source>
</evidence>
<keyword evidence="9" id="KW-1185">Reference proteome</keyword>
<dbReference type="Pfam" id="PF01554">
    <property type="entry name" value="MatE"/>
    <property type="match status" value="2"/>
</dbReference>
<evidence type="ECO:0000256" key="4">
    <source>
        <dbReference type="ARBA" id="ARBA00022692"/>
    </source>
</evidence>
<dbReference type="GO" id="GO:0042910">
    <property type="term" value="F:xenobiotic transmembrane transporter activity"/>
    <property type="evidence" value="ECO:0007669"/>
    <property type="project" value="InterPro"/>
</dbReference>
<feature type="transmembrane region" description="Helical" evidence="7">
    <location>
        <begin position="158"/>
        <end position="182"/>
    </location>
</feature>
<feature type="transmembrane region" description="Helical" evidence="7">
    <location>
        <begin position="384"/>
        <end position="403"/>
    </location>
</feature>
<dbReference type="OrthoDB" id="9806302at2"/>
<proteinExistence type="predicted"/>
<feature type="transmembrane region" description="Helical" evidence="7">
    <location>
        <begin position="314"/>
        <end position="333"/>
    </location>
</feature>
<dbReference type="RefSeq" id="WP_109340612.1">
    <property type="nucleotide sequence ID" value="NZ_CP029347.1"/>
</dbReference>
<evidence type="ECO:0000256" key="6">
    <source>
        <dbReference type="ARBA" id="ARBA00023136"/>
    </source>
</evidence>
<dbReference type="PIRSF" id="PIRSF006603">
    <property type="entry name" value="DinF"/>
    <property type="match status" value="1"/>
</dbReference>
<sequence>MTTQAQQKGFWGLSKPLLMEQALQFSVPMLDTLFLSLVADAAASAAGALAPVLFLSGNILWVTVFAGASIANQRLGAGKVNRAVVSIWIAAGWVLLLASLFALILYFTSPGLIRLMGLGGEVAINAQNYMKIACLLSVVWAAKALCQSVLNMFGLPQWNLVANGIYFTANLLANSAVVFQWFGLPEPSIGGIAWASVIASSSGVILSIFVIRQKLNLRCQWRRLTLHFEDVSRHLFKVAAPSSIEPISFDINMVVLNTLAAKLGTVALAAKVYTFNIYMTGVIISAALTTATQILVTQFIGAGKLDQADRQLKYSLRVALLGTGAVALILLALHHPVMDLFTDDQQLLGGALWWFALSTLTEPGRTTNIMCGQNLRAVGDGWYIAYRGLAFTWLVALPLGYVMAFVLNWGLLGLLACALLDESGRAVIFYRRWQQGYWRRSHIQAKK</sequence>
<dbReference type="PANTHER" id="PTHR42925">
    <property type="entry name" value="MULTIDRUG AND TOXIN EFFLUX PROTEIN MATE FAMILY"/>
    <property type="match status" value="1"/>
</dbReference>
<feature type="transmembrane region" description="Helical" evidence="7">
    <location>
        <begin position="83"/>
        <end position="108"/>
    </location>
</feature>
<comment type="subcellular location">
    <subcellularLocation>
        <location evidence="1">Cell inner membrane</location>
        <topology evidence="1">Multi-pass membrane protein</topology>
    </subcellularLocation>
</comment>
<dbReference type="Proteomes" id="UP000245728">
    <property type="component" value="Chromosome"/>
</dbReference>
<gene>
    <name evidence="8" type="ORF">HMF8227_02640</name>
</gene>
<name>A0A2S2E6D7_9ALTE</name>
<accession>A0A2S2E6D7</accession>
<organism evidence="8 9">
    <name type="scientific">Saliniradius amylolyticus</name>
    <dbReference type="NCBI Taxonomy" id="2183582"/>
    <lineage>
        <taxon>Bacteria</taxon>
        <taxon>Pseudomonadati</taxon>
        <taxon>Pseudomonadota</taxon>
        <taxon>Gammaproteobacteria</taxon>
        <taxon>Alteromonadales</taxon>
        <taxon>Alteromonadaceae</taxon>
        <taxon>Saliniradius</taxon>
    </lineage>
</organism>
<dbReference type="GO" id="GO:0015297">
    <property type="term" value="F:antiporter activity"/>
    <property type="evidence" value="ECO:0007669"/>
    <property type="project" value="InterPro"/>
</dbReference>
<evidence type="ECO:0000256" key="7">
    <source>
        <dbReference type="SAM" id="Phobius"/>
    </source>
</evidence>
<dbReference type="InterPro" id="IPR002528">
    <property type="entry name" value="MATE_fam"/>
</dbReference>
<keyword evidence="3" id="KW-1003">Cell membrane</keyword>
<keyword evidence="2" id="KW-0813">Transport</keyword>
<dbReference type="PANTHER" id="PTHR42925:SF2">
    <property type="entry name" value="NA+ DRIVEN MULTIDRUG EFFLUX PUMP"/>
    <property type="match status" value="1"/>
</dbReference>
<reference evidence="8 9" key="1">
    <citation type="submission" date="2018-05" db="EMBL/GenBank/DDBJ databases">
        <title>Salinimonas sp. HMF8227 Genome sequencing and assembly.</title>
        <authorList>
            <person name="Kang H."/>
            <person name="Kang J."/>
            <person name="Cha I."/>
            <person name="Kim H."/>
            <person name="Joh K."/>
        </authorList>
    </citation>
    <scope>NUCLEOTIDE SEQUENCE [LARGE SCALE GENOMIC DNA]</scope>
    <source>
        <strain evidence="8 9">HMF8227</strain>
    </source>
</reference>
<protein>
    <submittedName>
        <fullName evidence="8">Putative transporter</fullName>
    </submittedName>
</protein>
<feature type="transmembrane region" description="Helical" evidence="7">
    <location>
        <begin position="276"/>
        <end position="302"/>
    </location>
</feature>
<dbReference type="InterPro" id="IPR047135">
    <property type="entry name" value="YsiQ"/>
</dbReference>
<dbReference type="KEGG" id="salh:HMF8227_02640"/>
<feature type="transmembrane region" description="Helical" evidence="7">
    <location>
        <begin position="45"/>
        <end position="71"/>
    </location>
</feature>
<dbReference type="AlphaFoldDB" id="A0A2S2E6D7"/>
<evidence type="ECO:0000256" key="5">
    <source>
        <dbReference type="ARBA" id="ARBA00022989"/>
    </source>
</evidence>
<dbReference type="InterPro" id="IPR048279">
    <property type="entry name" value="MdtK-like"/>
</dbReference>